<evidence type="ECO:0000256" key="1">
    <source>
        <dbReference type="SAM" id="MobiDB-lite"/>
    </source>
</evidence>
<comment type="caution">
    <text evidence="2">The sequence shown here is derived from an EMBL/GenBank/DDBJ whole genome shotgun (WGS) entry which is preliminary data.</text>
</comment>
<evidence type="ECO:0000313" key="3">
    <source>
        <dbReference type="Proteomes" id="UP001285908"/>
    </source>
</evidence>
<accession>A0AAJ0MU35</accession>
<reference evidence="2 3" key="1">
    <citation type="journal article" date="2023" name="Mol. Phylogenet. Evol.">
        <title>Genome-scale phylogeny and comparative genomics of the fungal order Sordariales.</title>
        <authorList>
            <person name="Hensen N."/>
            <person name="Bonometti L."/>
            <person name="Westerberg I."/>
            <person name="Brannstrom I.O."/>
            <person name="Guillou S."/>
            <person name="Cros-Aarteil S."/>
            <person name="Calhoun S."/>
            <person name="Haridas S."/>
            <person name="Kuo A."/>
            <person name="Mondo S."/>
            <person name="Pangilinan J."/>
            <person name="Riley R."/>
            <person name="LaButti K."/>
            <person name="Andreopoulos B."/>
            <person name="Lipzen A."/>
            <person name="Chen C."/>
            <person name="Yan M."/>
            <person name="Daum C."/>
            <person name="Ng V."/>
            <person name="Clum A."/>
            <person name="Steindorff A."/>
            <person name="Ohm R.A."/>
            <person name="Martin F."/>
            <person name="Silar P."/>
            <person name="Natvig D.O."/>
            <person name="Lalanne C."/>
            <person name="Gautier V."/>
            <person name="Ament-Velasquez S.L."/>
            <person name="Kruys A."/>
            <person name="Hutchinson M.I."/>
            <person name="Powell A.J."/>
            <person name="Barry K."/>
            <person name="Miller A.N."/>
            <person name="Grigoriev I.V."/>
            <person name="Debuchy R."/>
            <person name="Gladieux P."/>
            <person name="Hiltunen Thoren M."/>
            <person name="Johannesson H."/>
        </authorList>
    </citation>
    <scope>NUCLEOTIDE SEQUENCE [LARGE SCALE GENOMIC DNA]</scope>
    <source>
        <strain evidence="2 3">FGSC 10403</strain>
    </source>
</reference>
<dbReference type="RefSeq" id="XP_062695899.1">
    <property type="nucleotide sequence ID" value="XM_062841953.1"/>
</dbReference>
<sequence length="221" mass="24756">MARKGASTAGEKSAMSSMSRFAPRPDAHHVLVPTAARVFPRRDWTDISLQIQIHHRTYAIQLGWVNVSTSHTPRRNPDISRDPILTCCPIWHSQRLSFMRCAGSFACQTTPYSTTSPIQSRNTGFHTFSPCTSFLHNRLTSPALFQRGVKTHILPPKAPLEGMQDVDHIVPSSWQSRFGISRQAFNRLAVTSSSVPDHTRMSSSLWSKGSKQRNAKLELYG</sequence>
<name>A0AAJ0MU35_9PEZI</name>
<dbReference type="AlphaFoldDB" id="A0AAJ0MU35"/>
<evidence type="ECO:0000313" key="2">
    <source>
        <dbReference type="EMBL" id="KAK3497635.1"/>
    </source>
</evidence>
<keyword evidence="3" id="KW-1185">Reference proteome</keyword>
<dbReference type="EMBL" id="JAULSX010000002">
    <property type="protein sequence ID" value="KAK3497635.1"/>
    <property type="molecule type" value="Genomic_DNA"/>
</dbReference>
<feature type="region of interest" description="Disordered" evidence="1">
    <location>
        <begin position="1"/>
        <end position="20"/>
    </location>
</feature>
<gene>
    <name evidence="2" type="ORF">B0T23DRAFT_89104</name>
</gene>
<proteinExistence type="predicted"/>
<organism evidence="2 3">
    <name type="scientific">Neurospora hispaniola</name>
    <dbReference type="NCBI Taxonomy" id="588809"/>
    <lineage>
        <taxon>Eukaryota</taxon>
        <taxon>Fungi</taxon>
        <taxon>Dikarya</taxon>
        <taxon>Ascomycota</taxon>
        <taxon>Pezizomycotina</taxon>
        <taxon>Sordariomycetes</taxon>
        <taxon>Sordariomycetidae</taxon>
        <taxon>Sordariales</taxon>
        <taxon>Sordariaceae</taxon>
        <taxon>Neurospora</taxon>
    </lineage>
</organism>
<dbReference type="GeneID" id="87879575"/>
<dbReference type="Proteomes" id="UP001285908">
    <property type="component" value="Unassembled WGS sequence"/>
</dbReference>
<protein>
    <submittedName>
        <fullName evidence="2">Uncharacterized protein</fullName>
    </submittedName>
</protein>